<accession>A0A1H0PNZ0</accession>
<dbReference type="InterPro" id="IPR051396">
    <property type="entry name" value="Bact_Antivir_Def_Nuclease"/>
</dbReference>
<dbReference type="STRING" id="930152.SAMN05216565_101387"/>
<proteinExistence type="predicted"/>
<dbReference type="InterPro" id="IPR003593">
    <property type="entry name" value="AAA+_ATPase"/>
</dbReference>
<dbReference type="GO" id="GO:0016887">
    <property type="term" value="F:ATP hydrolysis activity"/>
    <property type="evidence" value="ECO:0007669"/>
    <property type="project" value="InterPro"/>
</dbReference>
<name>A0A1H0PNZ0_9BACI</name>
<dbReference type="SUPFAM" id="SSF52540">
    <property type="entry name" value="P-loop containing nucleoside triphosphate hydrolases"/>
    <property type="match status" value="1"/>
</dbReference>
<evidence type="ECO:0000259" key="1">
    <source>
        <dbReference type="SMART" id="SM00382"/>
    </source>
</evidence>
<keyword evidence="3" id="KW-1185">Reference proteome</keyword>
<dbReference type="EMBL" id="FNJU01000001">
    <property type="protein sequence ID" value="SDP06309.1"/>
    <property type="molecule type" value="Genomic_DNA"/>
</dbReference>
<sequence>MKIRNLEIDQYKNLNQFKISFTDTNRNINFVVGKNGSGKSNLLEAIAIIFKDITLNAPPSFSFVLCYEIIVEGEITNIEITGVKDGKFNFPPGFNLDKHLPHSVVTYYAGIDNKYKSIVRDVESNFAENLKKSIFKPRILFNIEYRHFDYILISLLSAQKPEGDLSESTLNILSERCNIESINTINFEISEMPNVRGETKIYYDIFIECKSSETIHNKSKKKVTYDQQSLYKLREALGAERDVLKALDILGFANIIEETSVDLNMDYIEDKKECINSTSLSEGEKQFITLLGLSEFFGYKETLYLLDEPDAFLHPNWQANLNSDLIKLNNSQQFIVTTHSPNVIQTVSKDDIFILKKGEVVNTPFTLGRDINSILLEIMDTQIRPETFNDQIKSVYSLIDKKDFSRAEKLIDELADAMGENDIEILRMKNILWLESDE</sequence>
<dbReference type="InterPro" id="IPR003959">
    <property type="entry name" value="ATPase_AAA_core"/>
</dbReference>
<organism evidence="2 3">
    <name type="scientific">Litchfieldia salsa</name>
    <dbReference type="NCBI Taxonomy" id="930152"/>
    <lineage>
        <taxon>Bacteria</taxon>
        <taxon>Bacillati</taxon>
        <taxon>Bacillota</taxon>
        <taxon>Bacilli</taxon>
        <taxon>Bacillales</taxon>
        <taxon>Bacillaceae</taxon>
        <taxon>Litchfieldia</taxon>
    </lineage>
</organism>
<dbReference type="PANTHER" id="PTHR43581">
    <property type="entry name" value="ATP/GTP PHOSPHATASE"/>
    <property type="match status" value="1"/>
</dbReference>
<dbReference type="CDD" id="cd00267">
    <property type="entry name" value="ABC_ATPase"/>
    <property type="match status" value="1"/>
</dbReference>
<dbReference type="AlphaFoldDB" id="A0A1H0PNZ0"/>
<dbReference type="Pfam" id="PF13304">
    <property type="entry name" value="AAA_21"/>
    <property type="match status" value="1"/>
</dbReference>
<dbReference type="Proteomes" id="UP000199159">
    <property type="component" value="Unassembled WGS sequence"/>
</dbReference>
<evidence type="ECO:0000313" key="2">
    <source>
        <dbReference type="EMBL" id="SDP06309.1"/>
    </source>
</evidence>
<dbReference type="InterPro" id="IPR027417">
    <property type="entry name" value="P-loop_NTPase"/>
</dbReference>
<dbReference type="RefSeq" id="WP_175490158.1">
    <property type="nucleotide sequence ID" value="NZ_FNJU01000001.1"/>
</dbReference>
<reference evidence="3" key="1">
    <citation type="submission" date="2016-10" db="EMBL/GenBank/DDBJ databases">
        <authorList>
            <person name="Varghese N."/>
            <person name="Submissions S."/>
        </authorList>
    </citation>
    <scope>NUCLEOTIDE SEQUENCE [LARGE SCALE GENOMIC DNA]</scope>
    <source>
        <strain evidence="3">IBRC-M10078</strain>
    </source>
</reference>
<dbReference type="GO" id="GO:0005524">
    <property type="term" value="F:ATP binding"/>
    <property type="evidence" value="ECO:0007669"/>
    <property type="project" value="InterPro"/>
</dbReference>
<dbReference type="Gene3D" id="3.40.50.300">
    <property type="entry name" value="P-loop containing nucleotide triphosphate hydrolases"/>
    <property type="match status" value="1"/>
</dbReference>
<gene>
    <name evidence="2" type="ORF">SAMN05216565_101387</name>
</gene>
<dbReference type="SMART" id="SM00382">
    <property type="entry name" value="AAA"/>
    <property type="match status" value="1"/>
</dbReference>
<dbReference type="PANTHER" id="PTHR43581:SF3">
    <property type="entry name" value="AAA+ ATPASE DOMAIN-CONTAINING PROTEIN"/>
    <property type="match status" value="1"/>
</dbReference>
<evidence type="ECO:0000313" key="3">
    <source>
        <dbReference type="Proteomes" id="UP000199159"/>
    </source>
</evidence>
<protein>
    <submittedName>
        <fullName evidence="2">AAA domain-containing protein, putative AbiEii toxin, Type IV TA system</fullName>
    </submittedName>
</protein>
<feature type="domain" description="AAA+ ATPase" evidence="1">
    <location>
        <begin position="25"/>
        <end position="359"/>
    </location>
</feature>